<accession>A0A834HAY1</accession>
<comment type="caution">
    <text evidence="1">The sequence shown here is derived from an EMBL/GenBank/DDBJ whole genome shotgun (WGS) entry which is preliminary data.</text>
</comment>
<organism evidence="1 2">
    <name type="scientific">Rhododendron simsii</name>
    <name type="common">Sims's rhododendron</name>
    <dbReference type="NCBI Taxonomy" id="118357"/>
    <lineage>
        <taxon>Eukaryota</taxon>
        <taxon>Viridiplantae</taxon>
        <taxon>Streptophyta</taxon>
        <taxon>Embryophyta</taxon>
        <taxon>Tracheophyta</taxon>
        <taxon>Spermatophyta</taxon>
        <taxon>Magnoliopsida</taxon>
        <taxon>eudicotyledons</taxon>
        <taxon>Gunneridae</taxon>
        <taxon>Pentapetalae</taxon>
        <taxon>asterids</taxon>
        <taxon>Ericales</taxon>
        <taxon>Ericaceae</taxon>
        <taxon>Ericoideae</taxon>
        <taxon>Rhodoreae</taxon>
        <taxon>Rhododendron</taxon>
    </lineage>
</organism>
<dbReference type="AlphaFoldDB" id="A0A834HAY1"/>
<dbReference type="OrthoDB" id="9411774at2759"/>
<protein>
    <submittedName>
        <fullName evidence="1">Uncharacterized protein</fullName>
    </submittedName>
</protein>
<reference evidence="1" key="1">
    <citation type="submission" date="2019-11" db="EMBL/GenBank/DDBJ databases">
        <authorList>
            <person name="Liu Y."/>
            <person name="Hou J."/>
            <person name="Li T.-Q."/>
            <person name="Guan C.-H."/>
            <person name="Wu X."/>
            <person name="Wu H.-Z."/>
            <person name="Ling F."/>
            <person name="Zhang R."/>
            <person name="Shi X.-G."/>
            <person name="Ren J.-P."/>
            <person name="Chen E.-F."/>
            <person name="Sun J.-M."/>
        </authorList>
    </citation>
    <scope>NUCLEOTIDE SEQUENCE</scope>
    <source>
        <strain evidence="1">Adult_tree_wgs_1</strain>
        <tissue evidence="1">Leaves</tissue>
    </source>
</reference>
<sequence>MVVNGRHSYRRGGLLEEETVGGKCGRVNFAVGTRGESLMLLSLSRRRRQPRVRLQNVQPEVPVLPSTRQTDRDFLHVQAPEKPNECSICGLEFAIGQALGHRPTTDGKAEQRTGPVWSIRLAARRERGYWI</sequence>
<name>A0A834HAY1_RHOSS</name>
<proteinExistence type="predicted"/>
<dbReference type="Proteomes" id="UP000626092">
    <property type="component" value="Unassembled WGS sequence"/>
</dbReference>
<gene>
    <name evidence="1" type="ORF">RHSIM_Rhsim03G0099200</name>
</gene>
<dbReference type="EMBL" id="WJXA01000003">
    <property type="protein sequence ID" value="KAF7148955.1"/>
    <property type="molecule type" value="Genomic_DNA"/>
</dbReference>
<evidence type="ECO:0000313" key="1">
    <source>
        <dbReference type="EMBL" id="KAF7148955.1"/>
    </source>
</evidence>
<evidence type="ECO:0000313" key="2">
    <source>
        <dbReference type="Proteomes" id="UP000626092"/>
    </source>
</evidence>
<keyword evidence="2" id="KW-1185">Reference proteome</keyword>